<dbReference type="EMBL" id="CABPRJ010001922">
    <property type="protein sequence ID" value="VVC41635.1"/>
    <property type="molecule type" value="Genomic_DNA"/>
</dbReference>
<evidence type="ECO:0000313" key="2">
    <source>
        <dbReference type="Proteomes" id="UP000325440"/>
    </source>
</evidence>
<dbReference type="Proteomes" id="UP000325440">
    <property type="component" value="Unassembled WGS sequence"/>
</dbReference>
<accession>A0A5E4NJ81</accession>
<reference evidence="1 2" key="1">
    <citation type="submission" date="2019-08" db="EMBL/GenBank/DDBJ databases">
        <authorList>
            <person name="Alioto T."/>
            <person name="Alioto T."/>
            <person name="Gomez Garrido J."/>
        </authorList>
    </citation>
    <scope>NUCLEOTIDE SEQUENCE [LARGE SCALE GENOMIC DNA]</scope>
</reference>
<name>A0A5E4NJ81_9HEMI</name>
<evidence type="ECO:0000313" key="1">
    <source>
        <dbReference type="EMBL" id="VVC41635.1"/>
    </source>
</evidence>
<dbReference type="AlphaFoldDB" id="A0A5E4NJ81"/>
<sequence length="74" mass="8326">MAADHIVLEIASLIWPSMYKRINTMTIKYVHNASATNKGENTIHISYDPGAVDVKAISSNRRAKKTVKTNRARR</sequence>
<proteinExistence type="predicted"/>
<gene>
    <name evidence="1" type="ORF">CINCED_3A003655</name>
</gene>
<organism evidence="1 2">
    <name type="scientific">Cinara cedri</name>
    <dbReference type="NCBI Taxonomy" id="506608"/>
    <lineage>
        <taxon>Eukaryota</taxon>
        <taxon>Metazoa</taxon>
        <taxon>Ecdysozoa</taxon>
        <taxon>Arthropoda</taxon>
        <taxon>Hexapoda</taxon>
        <taxon>Insecta</taxon>
        <taxon>Pterygota</taxon>
        <taxon>Neoptera</taxon>
        <taxon>Paraneoptera</taxon>
        <taxon>Hemiptera</taxon>
        <taxon>Sternorrhyncha</taxon>
        <taxon>Aphidomorpha</taxon>
        <taxon>Aphidoidea</taxon>
        <taxon>Aphididae</taxon>
        <taxon>Lachninae</taxon>
        <taxon>Cinara</taxon>
    </lineage>
</organism>
<protein>
    <submittedName>
        <fullName evidence="1">Uncharacterized protein</fullName>
    </submittedName>
</protein>
<keyword evidence="2" id="KW-1185">Reference proteome</keyword>